<protein>
    <submittedName>
        <fullName evidence="2">RNase toxin 44 of polymorphic toxin system</fullName>
    </submittedName>
</protein>
<organism evidence="2 3">
    <name type="scientific">Shewanella chilikensis</name>
    <dbReference type="NCBI Taxonomy" id="558541"/>
    <lineage>
        <taxon>Bacteria</taxon>
        <taxon>Pseudomonadati</taxon>
        <taxon>Pseudomonadota</taxon>
        <taxon>Gammaproteobacteria</taxon>
        <taxon>Alteromonadales</taxon>
        <taxon>Shewanellaceae</taxon>
        <taxon>Shewanella</taxon>
    </lineage>
</organism>
<dbReference type="Pfam" id="PF15607">
    <property type="entry name" value="Ntox44"/>
    <property type="match status" value="1"/>
</dbReference>
<gene>
    <name evidence="2" type="ORF">C8J23_1781</name>
</gene>
<feature type="non-terminal residue" evidence="2">
    <location>
        <position position="1"/>
    </location>
</feature>
<feature type="domain" description="Bacterial toxin 44" evidence="1">
    <location>
        <begin position="47"/>
        <end position="120"/>
    </location>
</feature>
<evidence type="ECO:0000313" key="3">
    <source>
        <dbReference type="Proteomes" id="UP000247584"/>
    </source>
</evidence>
<proteinExistence type="predicted"/>
<dbReference type="EMBL" id="QJSY01000078">
    <property type="protein sequence ID" value="PYE53202.1"/>
    <property type="molecule type" value="Genomic_DNA"/>
</dbReference>
<evidence type="ECO:0000313" key="2">
    <source>
        <dbReference type="EMBL" id="PYE53202.1"/>
    </source>
</evidence>
<accession>A0ABX5PHB5</accession>
<name>A0ABX5PHB5_9GAMM</name>
<sequence>YRFVVWSLMSLFTSLNDFTRLAWCPKLSGQITKCLGCPVYVSKKFGSSEDFGNFHYGAMLSAAGFEDSLIYSGASANQAWKDDGKGITGLWGLLSGFVTQDRDHAHDTVQVTRGINYYKEVYKNDNNTTNVSDSCDDSNGLQIVAATGIGGGGPGGSIDPGVPGGARVSYKYSCELWRFPNGLGGHCYINRNFKYKIIPY</sequence>
<reference evidence="2 3" key="1">
    <citation type="submission" date="2018-06" db="EMBL/GenBank/DDBJ databases">
        <title>Genomic Encyclopedia of Type Strains, Phase III (KMG-III): the genomes of soil and plant-associated and newly described type strains.</title>
        <authorList>
            <person name="Whitman W."/>
        </authorList>
    </citation>
    <scope>NUCLEOTIDE SEQUENCE [LARGE SCALE GENOMIC DNA]</scope>
    <source>
        <strain evidence="2 3">JC5</strain>
    </source>
</reference>
<dbReference type="RefSeq" id="WP_146226033.1">
    <property type="nucleotide sequence ID" value="NZ_QJSY01000078.1"/>
</dbReference>
<dbReference type="Proteomes" id="UP000247584">
    <property type="component" value="Unassembled WGS sequence"/>
</dbReference>
<keyword evidence="3" id="KW-1185">Reference proteome</keyword>
<comment type="caution">
    <text evidence="2">The sequence shown here is derived from an EMBL/GenBank/DDBJ whole genome shotgun (WGS) entry which is preliminary data.</text>
</comment>
<dbReference type="InterPro" id="IPR028946">
    <property type="entry name" value="Ntox44"/>
</dbReference>
<evidence type="ECO:0000259" key="1">
    <source>
        <dbReference type="Pfam" id="PF15607"/>
    </source>
</evidence>